<name>A0A4Y2LME0_ARAVE</name>
<evidence type="ECO:0000256" key="2">
    <source>
        <dbReference type="ARBA" id="ARBA00008126"/>
    </source>
</evidence>
<dbReference type="EMBL" id="BGPR01006005">
    <property type="protein sequence ID" value="GBN15290.1"/>
    <property type="molecule type" value="Genomic_DNA"/>
</dbReference>
<dbReference type="AlphaFoldDB" id="A0A4Y2LME0"/>
<organism evidence="8 9">
    <name type="scientific">Araneus ventricosus</name>
    <name type="common">Orbweaver spider</name>
    <name type="synonym">Epeira ventricosa</name>
    <dbReference type="NCBI Taxonomy" id="182803"/>
    <lineage>
        <taxon>Eukaryota</taxon>
        <taxon>Metazoa</taxon>
        <taxon>Ecdysozoa</taxon>
        <taxon>Arthropoda</taxon>
        <taxon>Chelicerata</taxon>
        <taxon>Arachnida</taxon>
        <taxon>Araneae</taxon>
        <taxon>Araneomorphae</taxon>
        <taxon>Entelegynae</taxon>
        <taxon>Araneoidea</taxon>
        <taxon>Araneidae</taxon>
        <taxon>Araneus</taxon>
    </lineage>
</organism>
<reference evidence="8 9" key="1">
    <citation type="journal article" date="2019" name="Sci. Rep.">
        <title>Orb-weaving spider Araneus ventricosus genome elucidates the spidroin gene catalogue.</title>
        <authorList>
            <person name="Kono N."/>
            <person name="Nakamura H."/>
            <person name="Ohtoshi R."/>
            <person name="Moran D.A.P."/>
            <person name="Shinohara A."/>
            <person name="Yoshida Y."/>
            <person name="Fujiwara M."/>
            <person name="Mori M."/>
            <person name="Tomita M."/>
            <person name="Arakawa K."/>
        </authorList>
    </citation>
    <scope>NUCLEOTIDE SEQUENCE [LARGE SCALE GENOMIC DNA]</scope>
</reference>
<dbReference type="Proteomes" id="UP000499080">
    <property type="component" value="Unassembled WGS sequence"/>
</dbReference>
<dbReference type="InterPro" id="IPR031790">
    <property type="entry name" value="Znf-NOSIP"/>
</dbReference>
<evidence type="ECO:0000256" key="1">
    <source>
        <dbReference type="ARBA" id="ARBA00004123"/>
    </source>
</evidence>
<gene>
    <name evidence="8" type="primary">nosip</name>
    <name evidence="8" type="ORF">AVEN_169482_1</name>
</gene>
<dbReference type="OrthoDB" id="116827at2759"/>
<evidence type="ECO:0000313" key="8">
    <source>
        <dbReference type="EMBL" id="GBN15290.1"/>
    </source>
</evidence>
<dbReference type="CDD" id="cd16662">
    <property type="entry name" value="RING-Ubox2_NOSIP"/>
    <property type="match status" value="1"/>
</dbReference>
<feature type="compositionally biased region" description="Polar residues" evidence="6">
    <location>
        <begin position="122"/>
        <end position="144"/>
    </location>
</feature>
<dbReference type="Pfam" id="PF15906">
    <property type="entry name" value="zf-NOSIP"/>
    <property type="match status" value="1"/>
</dbReference>
<protein>
    <recommendedName>
        <fullName evidence="4">Nitric oxide synthase-interacting protein homolog</fullName>
    </recommendedName>
</protein>
<dbReference type="FunFam" id="3.30.40.10:FF:001144">
    <property type="entry name" value="Nitric oxide synthase-interacting protein"/>
    <property type="match status" value="1"/>
</dbReference>
<feature type="domain" description="Nitric oxide synthase-interacting protein zinc-finger" evidence="7">
    <location>
        <begin position="5"/>
        <end position="78"/>
    </location>
</feature>
<dbReference type="GO" id="GO:0005634">
    <property type="term" value="C:nucleus"/>
    <property type="evidence" value="ECO:0007669"/>
    <property type="project" value="UniProtKB-SubCell"/>
</dbReference>
<evidence type="ECO:0000256" key="4">
    <source>
        <dbReference type="PIRNR" id="PIRNR023577"/>
    </source>
</evidence>
<keyword evidence="5" id="KW-0175">Coiled coil</keyword>
<dbReference type="PIRSF" id="PIRSF023577">
    <property type="entry name" value="ENOS_interacting"/>
    <property type="match status" value="1"/>
</dbReference>
<evidence type="ECO:0000259" key="7">
    <source>
        <dbReference type="Pfam" id="PF15906"/>
    </source>
</evidence>
<dbReference type="CDD" id="cd16661">
    <property type="entry name" value="RING-Ubox1_NOSIP"/>
    <property type="match status" value="1"/>
</dbReference>
<evidence type="ECO:0000256" key="3">
    <source>
        <dbReference type="ARBA" id="ARBA00023242"/>
    </source>
</evidence>
<dbReference type="GO" id="GO:0061630">
    <property type="term" value="F:ubiquitin protein ligase activity"/>
    <property type="evidence" value="ECO:0007669"/>
    <property type="project" value="InterPro"/>
</dbReference>
<dbReference type="PANTHER" id="PTHR13063">
    <property type="entry name" value="ENOS INTERACTING PROTEIN"/>
    <property type="match status" value="1"/>
</dbReference>
<evidence type="ECO:0000256" key="6">
    <source>
        <dbReference type="SAM" id="MobiDB-lite"/>
    </source>
</evidence>
<evidence type="ECO:0000256" key="5">
    <source>
        <dbReference type="SAM" id="Coils"/>
    </source>
</evidence>
<feature type="region of interest" description="Disordered" evidence="6">
    <location>
        <begin position="122"/>
        <end position="152"/>
    </location>
</feature>
<comment type="subcellular location">
    <subcellularLocation>
        <location evidence="1 4">Nucleus</location>
    </subcellularLocation>
</comment>
<dbReference type="Gene3D" id="3.30.40.10">
    <property type="entry name" value="Zinc/RING finger domain, C3HC4 (zinc finger)"/>
    <property type="match status" value="2"/>
</dbReference>
<comment type="similarity">
    <text evidence="2 4">Belongs to the NOSIP family.</text>
</comment>
<accession>A0A4Y2LME0</accession>
<feature type="coiled-coil region" evidence="5">
    <location>
        <begin position="78"/>
        <end position="110"/>
    </location>
</feature>
<comment type="caution">
    <text evidence="8">The sequence shown here is derived from an EMBL/GenBank/DDBJ whole genome shotgun (WGS) entry which is preliminary data.</text>
</comment>
<dbReference type="PANTHER" id="PTHR13063:SF10">
    <property type="entry name" value="NITRIC OXIDE SYNTHASE-INTERACTING PROTEIN"/>
    <property type="match status" value="1"/>
</dbReference>
<dbReference type="InterPro" id="IPR016818">
    <property type="entry name" value="NOSIP"/>
</dbReference>
<dbReference type="InterPro" id="IPR013083">
    <property type="entry name" value="Znf_RING/FYVE/PHD"/>
</dbReference>
<keyword evidence="3 4" id="KW-0539">Nucleus</keyword>
<dbReference type="SUPFAM" id="SSF57850">
    <property type="entry name" value="RING/U-box"/>
    <property type="match status" value="2"/>
</dbReference>
<sequence length="292" mass="32808">MTRRSKNVSAGRVYTYNEKRNDSKCNGYGTTEHRISKDSVKDFDCCCLTLQPCRNPVITPDGYLYDKEAILEYMIHQKTEIAKKMKEYEKQQKREEKEMAELARAEERSRDLKFMKMESSIVSSRTASKSPISESTSGASNTGNGREKMMPSFWIPSLTPSAENTKMKKPEKSVLCPMSGKPLKIKNLIPVKFTEVENLQEEKSLITRKVRYMCAVTHDILGNSIPAAVLCTSGSVVTMECVTKLIKKDMIDPTNGMKLTDADIIPLQRGGTGYASTNDKLKVKIEKSAMMA</sequence>
<proteinExistence type="inferred from homology"/>
<keyword evidence="9" id="KW-1185">Reference proteome</keyword>
<evidence type="ECO:0000313" key="9">
    <source>
        <dbReference type="Proteomes" id="UP000499080"/>
    </source>
</evidence>